<dbReference type="Proteomes" id="UP000297245">
    <property type="component" value="Unassembled WGS sequence"/>
</dbReference>
<dbReference type="OrthoDB" id="3240817at2759"/>
<evidence type="ECO:0000313" key="1">
    <source>
        <dbReference type="EMBL" id="THU82825.1"/>
    </source>
</evidence>
<protein>
    <submittedName>
        <fullName evidence="1">Uncharacterized protein</fullName>
    </submittedName>
</protein>
<accession>A0A4V4HCG9</accession>
<dbReference type="AlphaFoldDB" id="A0A4V4HCG9"/>
<name>A0A4V4HCG9_DENBC</name>
<keyword evidence="2" id="KW-1185">Reference proteome</keyword>
<evidence type="ECO:0000313" key="2">
    <source>
        <dbReference type="Proteomes" id="UP000297245"/>
    </source>
</evidence>
<dbReference type="EMBL" id="ML179705">
    <property type="protein sequence ID" value="THU82825.1"/>
    <property type="molecule type" value="Genomic_DNA"/>
</dbReference>
<proteinExistence type="predicted"/>
<organism evidence="1 2">
    <name type="scientific">Dendrothele bispora (strain CBS 962.96)</name>
    <dbReference type="NCBI Taxonomy" id="1314807"/>
    <lineage>
        <taxon>Eukaryota</taxon>
        <taxon>Fungi</taxon>
        <taxon>Dikarya</taxon>
        <taxon>Basidiomycota</taxon>
        <taxon>Agaricomycotina</taxon>
        <taxon>Agaricomycetes</taxon>
        <taxon>Agaricomycetidae</taxon>
        <taxon>Agaricales</taxon>
        <taxon>Agaricales incertae sedis</taxon>
        <taxon>Dendrothele</taxon>
    </lineage>
</organism>
<gene>
    <name evidence="1" type="ORF">K435DRAFT_871922</name>
</gene>
<sequence>MTYVVSLDGIISDTFLAGTGVLIGDPLSPTLWNIIMADFTLPDNPKDALLIPNVWVSHLEHADDSVLLCKDPVGLQKHLDSAWVWGGDVRLQFHALKSVGMVFGPIPNNLQPFTLGGASIPFKQSHCYIGVVFRSTSRN</sequence>
<reference evidence="1 2" key="1">
    <citation type="journal article" date="2019" name="Nat. Ecol. Evol.">
        <title>Megaphylogeny resolves global patterns of mushroom evolution.</title>
        <authorList>
            <person name="Varga T."/>
            <person name="Krizsan K."/>
            <person name="Foldi C."/>
            <person name="Dima B."/>
            <person name="Sanchez-Garcia M."/>
            <person name="Sanchez-Ramirez S."/>
            <person name="Szollosi G.J."/>
            <person name="Szarkandi J.G."/>
            <person name="Papp V."/>
            <person name="Albert L."/>
            <person name="Andreopoulos W."/>
            <person name="Angelini C."/>
            <person name="Antonin V."/>
            <person name="Barry K.W."/>
            <person name="Bougher N.L."/>
            <person name="Buchanan P."/>
            <person name="Buyck B."/>
            <person name="Bense V."/>
            <person name="Catcheside P."/>
            <person name="Chovatia M."/>
            <person name="Cooper J."/>
            <person name="Damon W."/>
            <person name="Desjardin D."/>
            <person name="Finy P."/>
            <person name="Geml J."/>
            <person name="Haridas S."/>
            <person name="Hughes K."/>
            <person name="Justo A."/>
            <person name="Karasinski D."/>
            <person name="Kautmanova I."/>
            <person name="Kiss B."/>
            <person name="Kocsube S."/>
            <person name="Kotiranta H."/>
            <person name="LaButti K.M."/>
            <person name="Lechner B.E."/>
            <person name="Liimatainen K."/>
            <person name="Lipzen A."/>
            <person name="Lukacs Z."/>
            <person name="Mihaltcheva S."/>
            <person name="Morgado L.N."/>
            <person name="Niskanen T."/>
            <person name="Noordeloos M.E."/>
            <person name="Ohm R.A."/>
            <person name="Ortiz-Santana B."/>
            <person name="Ovrebo C."/>
            <person name="Racz N."/>
            <person name="Riley R."/>
            <person name="Savchenko A."/>
            <person name="Shiryaev A."/>
            <person name="Soop K."/>
            <person name="Spirin V."/>
            <person name="Szebenyi C."/>
            <person name="Tomsovsky M."/>
            <person name="Tulloss R.E."/>
            <person name="Uehling J."/>
            <person name="Grigoriev I.V."/>
            <person name="Vagvolgyi C."/>
            <person name="Papp T."/>
            <person name="Martin F.M."/>
            <person name="Miettinen O."/>
            <person name="Hibbett D.S."/>
            <person name="Nagy L.G."/>
        </authorList>
    </citation>
    <scope>NUCLEOTIDE SEQUENCE [LARGE SCALE GENOMIC DNA]</scope>
    <source>
        <strain evidence="1 2">CBS 962.96</strain>
    </source>
</reference>